<dbReference type="RefSeq" id="WP_135119032.1">
    <property type="nucleotide sequence ID" value="NZ_SPQZ01000001.1"/>
</dbReference>
<keyword evidence="2" id="KW-0812">Transmembrane</keyword>
<evidence type="ECO:0000256" key="2">
    <source>
        <dbReference type="SAM" id="Phobius"/>
    </source>
</evidence>
<feature type="compositionally biased region" description="Polar residues" evidence="1">
    <location>
        <begin position="43"/>
        <end position="62"/>
    </location>
</feature>
<feature type="transmembrane region" description="Helical" evidence="2">
    <location>
        <begin position="21"/>
        <end position="39"/>
    </location>
</feature>
<keyword evidence="2" id="KW-0472">Membrane</keyword>
<evidence type="ECO:0000256" key="1">
    <source>
        <dbReference type="SAM" id="MobiDB-lite"/>
    </source>
</evidence>
<gene>
    <name evidence="3" type="ORF">E4M00_03180</name>
</gene>
<feature type="region of interest" description="Disordered" evidence="1">
    <location>
        <begin position="43"/>
        <end position="71"/>
    </location>
</feature>
<proteinExistence type="predicted"/>
<evidence type="ECO:0000313" key="3">
    <source>
        <dbReference type="EMBL" id="TFW00201.1"/>
    </source>
</evidence>
<evidence type="ECO:0000313" key="4">
    <source>
        <dbReference type="Proteomes" id="UP000298127"/>
    </source>
</evidence>
<sequence>MSTLKHPVGPQSSKVYWRRRLIVGLGLIAVIVAIILIVVRPGSSSGEPNEQKTPAPASTSSEKPAADATSIPTDAVDAKGVACADDDLAVKAITDLDSYAADQKPQLSLSITNTGSKPCVVNAGSSQQVFTITSGDEVYWLSTDCQKDAVDADVTLKPNVPIGSSAPLTWDRTRSSADTCDGDREVVPAGGASYKLTVTVGNVTSEPTQFLLN</sequence>
<comment type="caution">
    <text evidence="3">The sequence shown here is derived from an EMBL/GenBank/DDBJ whole genome shotgun (WGS) entry which is preliminary data.</text>
</comment>
<dbReference type="EMBL" id="SPQZ01000001">
    <property type="protein sequence ID" value="TFW00201.1"/>
    <property type="molecule type" value="Genomic_DNA"/>
</dbReference>
<organism evidence="3 4">
    <name type="scientific">Orlajensenia leifsoniae</name>
    <dbReference type="NCBI Taxonomy" id="2561933"/>
    <lineage>
        <taxon>Bacteria</taxon>
        <taxon>Bacillati</taxon>
        <taxon>Actinomycetota</taxon>
        <taxon>Actinomycetes</taxon>
        <taxon>Micrococcales</taxon>
        <taxon>Microbacteriaceae</taxon>
        <taxon>Orlajensenia</taxon>
    </lineage>
</organism>
<protein>
    <recommendedName>
        <fullName evidence="5">DUF4232 domain-containing protein</fullName>
    </recommendedName>
</protein>
<evidence type="ECO:0008006" key="5">
    <source>
        <dbReference type="Google" id="ProtNLM"/>
    </source>
</evidence>
<keyword evidence="2" id="KW-1133">Transmembrane helix</keyword>
<reference evidence="3 4" key="1">
    <citation type="journal article" date="2018" name="J. Microbiol.">
        <title>Leifsonia flava sp. nov., a novel actinobacterium isolated from the rhizosphere of Aquilegia viridiflora.</title>
        <authorList>
            <person name="Cai Y."/>
            <person name="Tao W.Z."/>
            <person name="Ma Y.J."/>
            <person name="Cheng J."/>
            <person name="Zhang M.Y."/>
            <person name="Zhang Y.X."/>
        </authorList>
    </citation>
    <scope>NUCLEOTIDE SEQUENCE [LARGE SCALE GENOMIC DNA]</scope>
    <source>
        <strain evidence="3 4">SYP-B2174</strain>
    </source>
</reference>
<name>A0A4Y9R799_9MICO</name>
<dbReference type="AlphaFoldDB" id="A0A4Y9R799"/>
<accession>A0A4Y9R799</accession>
<dbReference type="Proteomes" id="UP000298127">
    <property type="component" value="Unassembled WGS sequence"/>
</dbReference>
<keyword evidence="4" id="KW-1185">Reference proteome</keyword>